<name>A0A7J5ZJL0_DISMA</name>
<protein>
    <submittedName>
        <fullName evidence="1">Uncharacterized protein</fullName>
    </submittedName>
</protein>
<dbReference type="EMBL" id="JAAKFY010000002">
    <property type="protein sequence ID" value="KAF3860887.1"/>
    <property type="molecule type" value="Genomic_DNA"/>
</dbReference>
<evidence type="ECO:0000313" key="1">
    <source>
        <dbReference type="EMBL" id="KAF3860887.1"/>
    </source>
</evidence>
<sequence length="236" mass="24398">MPVWRFRTVSFSVLSCKVTGMCSAPHLRTPRADTASGQPSSIPDVEAQVSHLQVAGVFVLVEQNQEADVPVQLDPTTPVVVHGDRHPLPRHRSLLIDGEMVPPLTFHHYSVQREGDHDVPGEPGGGGNGMGAKVADTKVAMLSSVSLWSSTLGAGTGVGEVSREDASGGGVVMSGTGGAEVELFSASREGTVTLTGGRVVLTVLGCGVRGFPGRRAGSVRTELGGGVVLMVNTVVV</sequence>
<dbReference type="Proteomes" id="UP000518266">
    <property type="component" value="Unassembled WGS sequence"/>
</dbReference>
<proteinExistence type="predicted"/>
<comment type="caution">
    <text evidence="1">The sequence shown here is derived from an EMBL/GenBank/DDBJ whole genome shotgun (WGS) entry which is preliminary data.</text>
</comment>
<feature type="non-terminal residue" evidence="1">
    <location>
        <position position="1"/>
    </location>
</feature>
<keyword evidence="2" id="KW-1185">Reference proteome</keyword>
<accession>A0A7J5ZJL0</accession>
<organism evidence="1 2">
    <name type="scientific">Dissostichus mawsoni</name>
    <name type="common">Antarctic cod</name>
    <dbReference type="NCBI Taxonomy" id="36200"/>
    <lineage>
        <taxon>Eukaryota</taxon>
        <taxon>Metazoa</taxon>
        <taxon>Chordata</taxon>
        <taxon>Craniata</taxon>
        <taxon>Vertebrata</taxon>
        <taxon>Euteleostomi</taxon>
        <taxon>Actinopterygii</taxon>
        <taxon>Neopterygii</taxon>
        <taxon>Teleostei</taxon>
        <taxon>Neoteleostei</taxon>
        <taxon>Acanthomorphata</taxon>
        <taxon>Eupercaria</taxon>
        <taxon>Perciformes</taxon>
        <taxon>Notothenioidei</taxon>
        <taxon>Nototheniidae</taxon>
        <taxon>Dissostichus</taxon>
    </lineage>
</organism>
<reference evidence="1 2" key="1">
    <citation type="submission" date="2020-03" db="EMBL/GenBank/DDBJ databases">
        <title>Dissostichus mawsoni Genome sequencing and assembly.</title>
        <authorList>
            <person name="Park H."/>
        </authorList>
    </citation>
    <scope>NUCLEOTIDE SEQUENCE [LARGE SCALE GENOMIC DNA]</scope>
    <source>
        <strain evidence="1">DM0001</strain>
        <tissue evidence="1">Muscle</tissue>
    </source>
</reference>
<gene>
    <name evidence="1" type="ORF">F7725_001142</name>
</gene>
<evidence type="ECO:0000313" key="2">
    <source>
        <dbReference type="Proteomes" id="UP000518266"/>
    </source>
</evidence>
<dbReference type="AlphaFoldDB" id="A0A7J5ZJL0"/>